<proteinExistence type="predicted"/>
<dbReference type="InterPro" id="IPR014957">
    <property type="entry name" value="IDEAL_dom"/>
</dbReference>
<dbReference type="KEGG" id="bmeg:BG04_3607"/>
<evidence type="ECO:0000313" key="1">
    <source>
        <dbReference type="EMBL" id="AJI21950.1"/>
    </source>
</evidence>
<dbReference type="RefSeq" id="WP_013082268.1">
    <property type="nucleotide sequence ID" value="NZ_BCVB01000003.1"/>
</dbReference>
<dbReference type="PATRIC" id="fig|592022.4.peg.1221"/>
<dbReference type="AlphaFoldDB" id="A0A0B6AAK8"/>
<dbReference type="SMART" id="SM00914">
    <property type="entry name" value="IDEAL"/>
    <property type="match status" value="1"/>
</dbReference>
<dbReference type="Proteomes" id="UP000031829">
    <property type="component" value="Chromosome"/>
</dbReference>
<protein>
    <submittedName>
        <fullName evidence="1">IDEAL domain protein</fullName>
    </submittedName>
</protein>
<dbReference type="Pfam" id="PF08858">
    <property type="entry name" value="IDEAL"/>
    <property type="match status" value="1"/>
</dbReference>
<gene>
    <name evidence="1" type="ORF">BG04_3607</name>
</gene>
<reference evidence="1 2" key="1">
    <citation type="journal article" date="2015" name="Genome Announc.">
        <title>Complete genome sequences for 35 biothreat assay-relevant bacillus species.</title>
        <authorList>
            <person name="Johnson S.L."/>
            <person name="Daligault H.E."/>
            <person name="Davenport K.W."/>
            <person name="Jaissle J."/>
            <person name="Frey K.G."/>
            <person name="Ladner J.T."/>
            <person name="Broomall S.M."/>
            <person name="Bishop-Lilly K.A."/>
            <person name="Bruce D.C."/>
            <person name="Gibbons H.S."/>
            <person name="Coyne S.R."/>
            <person name="Lo C.C."/>
            <person name="Meincke L."/>
            <person name="Munk A.C."/>
            <person name="Koroleva G.I."/>
            <person name="Rosenzweig C.N."/>
            <person name="Palacios G.F."/>
            <person name="Redden C.L."/>
            <person name="Minogue T.D."/>
            <person name="Chain P.S."/>
        </authorList>
    </citation>
    <scope>NUCLEOTIDE SEQUENCE [LARGE SCALE GENOMIC DNA]</scope>
    <source>
        <strain evidence="2">ATCC 14581 / DSM 32 / JCM 2506 / NBRC 15308 / NCIMB 9376 / NCTC 10342 / NRRL B-14308 / VKM B-512</strain>
    </source>
</reference>
<dbReference type="InterPro" id="IPR027393">
    <property type="entry name" value="Virus_scaffolding_prot_C"/>
</dbReference>
<accession>A0A0B6AAK8</accession>
<organism evidence="1 2">
    <name type="scientific">Priestia megaterium (strain ATCC 14581 / DSM 32 / CCUG 1817 / JCM 2506 / NBRC 15308 / NCIMB 9376 / NCTC 10342 / NRRL B-14308 / VKM B-512 / Ford 19)</name>
    <name type="common">Bacillus megaterium</name>
    <dbReference type="NCBI Taxonomy" id="1348623"/>
    <lineage>
        <taxon>Bacteria</taxon>
        <taxon>Bacillati</taxon>
        <taxon>Bacillota</taxon>
        <taxon>Bacilli</taxon>
        <taxon>Bacillales</taxon>
        <taxon>Bacillaceae</taxon>
        <taxon>Priestia</taxon>
    </lineage>
</organism>
<dbReference type="Gene3D" id="4.10.810.10">
    <property type="entry name" value="Virus Scaffolding Protein, Chain A"/>
    <property type="match status" value="1"/>
</dbReference>
<name>A0A0B6AAK8_PRIM2</name>
<evidence type="ECO:0000313" key="2">
    <source>
        <dbReference type="Proteomes" id="UP000031829"/>
    </source>
</evidence>
<dbReference type="EMBL" id="CP009920">
    <property type="protein sequence ID" value="AJI21950.1"/>
    <property type="molecule type" value="Genomic_DNA"/>
</dbReference>
<sequence length="73" mass="8820">MSSYRKNMNHYPHSSQYTPYQHYYAKEADRILTTMSTNFNKQHLKSLIDDALDNRDEEQFYELTTAYNKLYNA</sequence>
<dbReference type="GeneID" id="93641662"/>
<dbReference type="HOGENOM" id="CLU_2696908_0_0_9"/>